<feature type="compositionally biased region" description="Polar residues" evidence="3">
    <location>
        <begin position="1622"/>
        <end position="1632"/>
    </location>
</feature>
<name>A0A9W3B9A8_BIOGL</name>
<proteinExistence type="predicted"/>
<dbReference type="RefSeq" id="XP_055896127.1">
    <property type="nucleotide sequence ID" value="XM_056040152.1"/>
</dbReference>
<keyword evidence="2" id="KW-0175">Coiled coil</keyword>
<dbReference type="SMART" id="SM00164">
    <property type="entry name" value="TBC"/>
    <property type="match status" value="1"/>
</dbReference>
<feature type="domain" description="Rab-GAP TBC" evidence="5">
    <location>
        <begin position="599"/>
        <end position="795"/>
    </location>
</feature>
<evidence type="ECO:0000256" key="1">
    <source>
        <dbReference type="ARBA" id="ARBA00004300"/>
    </source>
</evidence>
<evidence type="ECO:0000313" key="6">
    <source>
        <dbReference type="Proteomes" id="UP001165740"/>
    </source>
</evidence>
<dbReference type="Pfam" id="PF23748">
    <property type="entry name" value="Beta-prop_LRRK2"/>
    <property type="match status" value="1"/>
</dbReference>
<feature type="coiled-coil region" evidence="2">
    <location>
        <begin position="417"/>
        <end position="472"/>
    </location>
</feature>
<evidence type="ECO:0000259" key="5">
    <source>
        <dbReference type="PROSITE" id="PS50086"/>
    </source>
</evidence>
<dbReference type="Pfam" id="PF00566">
    <property type="entry name" value="RabGAP-TBC"/>
    <property type="match status" value="1"/>
</dbReference>
<dbReference type="FunFam" id="1.10.8.270:FF:000026">
    <property type="entry name" value="TBC (Tre-2/Bub2/Cdc16) domain family"/>
    <property type="match status" value="1"/>
</dbReference>
<dbReference type="SUPFAM" id="SSF50998">
    <property type="entry name" value="Quinoprotein alcohol dehydrogenase-like"/>
    <property type="match status" value="1"/>
</dbReference>
<feature type="region of interest" description="Disordered" evidence="3">
    <location>
        <begin position="1616"/>
        <end position="1636"/>
    </location>
</feature>
<dbReference type="PANTHER" id="PTHR47219:SF20">
    <property type="entry name" value="TBC1 DOMAIN FAMILY MEMBER 2B"/>
    <property type="match status" value="1"/>
</dbReference>
<dbReference type="PROSITE" id="PS50086">
    <property type="entry name" value="TBC_RABGAP"/>
    <property type="match status" value="1"/>
</dbReference>
<feature type="region of interest" description="Disordered" evidence="3">
    <location>
        <begin position="1215"/>
        <end position="1236"/>
    </location>
</feature>
<comment type="subcellular location">
    <subcellularLocation>
        <location evidence="1">Cytoplasm</location>
        <location evidence="1">Cytoskeleton</location>
        <location evidence="1">Microtubule organizing center</location>
        <location evidence="1">Centrosome</location>
    </subcellularLocation>
</comment>
<feature type="compositionally biased region" description="Low complexity" evidence="3">
    <location>
        <begin position="299"/>
        <end position="308"/>
    </location>
</feature>
<dbReference type="PANTHER" id="PTHR47219">
    <property type="entry name" value="RAB GTPASE-ACTIVATING PROTEIN 1-LIKE"/>
    <property type="match status" value="1"/>
</dbReference>
<dbReference type="GeneID" id="106079591"/>
<dbReference type="InterPro" id="IPR015943">
    <property type="entry name" value="WD40/YVTN_repeat-like_dom_sf"/>
</dbReference>
<feature type="region of interest" description="Disordered" evidence="3">
    <location>
        <begin position="297"/>
        <end position="355"/>
    </location>
</feature>
<dbReference type="OrthoDB" id="44736at2759"/>
<keyword evidence="6" id="KW-1185">Reference proteome</keyword>
<dbReference type="InterPro" id="IPR001849">
    <property type="entry name" value="PH_domain"/>
</dbReference>
<dbReference type="Gene3D" id="2.130.10.10">
    <property type="entry name" value="YVTN repeat-like/Quinoprotein amine dehydrogenase"/>
    <property type="match status" value="1"/>
</dbReference>
<evidence type="ECO:0000259" key="4">
    <source>
        <dbReference type="PROSITE" id="PS50003"/>
    </source>
</evidence>
<accession>A0A9W3B9A8</accession>
<dbReference type="SMART" id="SM00233">
    <property type="entry name" value="PH"/>
    <property type="match status" value="1"/>
</dbReference>
<feature type="compositionally biased region" description="Basic and acidic residues" evidence="3">
    <location>
        <begin position="1510"/>
        <end position="1519"/>
    </location>
</feature>
<dbReference type="InterPro" id="IPR011993">
    <property type="entry name" value="PH-like_dom_sf"/>
</dbReference>
<feature type="region of interest" description="Disordered" evidence="3">
    <location>
        <begin position="1813"/>
        <end position="1854"/>
    </location>
</feature>
<dbReference type="GO" id="GO:0005813">
    <property type="term" value="C:centrosome"/>
    <property type="evidence" value="ECO:0007669"/>
    <property type="project" value="UniProtKB-SubCell"/>
</dbReference>
<feature type="compositionally biased region" description="Polar residues" evidence="3">
    <location>
        <begin position="1721"/>
        <end position="1757"/>
    </location>
</feature>
<feature type="region of interest" description="Disordered" evidence="3">
    <location>
        <begin position="2096"/>
        <end position="2117"/>
    </location>
</feature>
<dbReference type="OMA" id="STSHINY"/>
<feature type="region of interest" description="Disordered" evidence="3">
    <location>
        <begin position="1698"/>
        <end position="1757"/>
    </location>
</feature>
<dbReference type="PROSITE" id="PS50003">
    <property type="entry name" value="PH_DOMAIN"/>
    <property type="match status" value="1"/>
</dbReference>
<protein>
    <submittedName>
        <fullName evidence="7">Uncharacterized protein LOC106079591 isoform X1</fullName>
    </submittedName>
</protein>
<dbReference type="Pfam" id="PF00169">
    <property type="entry name" value="PH"/>
    <property type="match status" value="1"/>
</dbReference>
<feature type="region of interest" description="Disordered" evidence="3">
    <location>
        <begin position="1462"/>
        <end position="1481"/>
    </location>
</feature>
<evidence type="ECO:0000313" key="7">
    <source>
        <dbReference type="RefSeq" id="XP_055896127.1"/>
    </source>
</evidence>
<dbReference type="InterPro" id="IPR035969">
    <property type="entry name" value="Rab-GAP_TBC_sf"/>
</dbReference>
<feature type="compositionally biased region" description="Polar residues" evidence="3">
    <location>
        <begin position="333"/>
        <end position="346"/>
    </location>
</feature>
<dbReference type="Gene3D" id="1.10.472.80">
    <property type="entry name" value="Ypt/Rab-GAP domain of gyp1p, domain 3"/>
    <property type="match status" value="1"/>
</dbReference>
<dbReference type="InterPro" id="IPR000195">
    <property type="entry name" value="Rab-GAP-TBC_dom"/>
</dbReference>
<dbReference type="InterPro" id="IPR056602">
    <property type="entry name" value="Beta-prop_LRRK2"/>
</dbReference>
<dbReference type="Gene3D" id="2.30.29.30">
    <property type="entry name" value="Pleckstrin-homology domain (PH domain)/Phosphotyrosine-binding domain (PTB)"/>
    <property type="match status" value="1"/>
</dbReference>
<feature type="compositionally biased region" description="Polar residues" evidence="3">
    <location>
        <begin position="1227"/>
        <end position="1236"/>
    </location>
</feature>
<gene>
    <name evidence="7" type="primary">LOC106079591</name>
</gene>
<dbReference type="GO" id="GO:0005096">
    <property type="term" value="F:GTPase activator activity"/>
    <property type="evidence" value="ECO:0007669"/>
    <property type="project" value="TreeGrafter"/>
</dbReference>
<feature type="region of interest" description="Disordered" evidence="3">
    <location>
        <begin position="1496"/>
        <end position="1524"/>
    </location>
</feature>
<evidence type="ECO:0000256" key="3">
    <source>
        <dbReference type="SAM" id="MobiDB-lite"/>
    </source>
</evidence>
<dbReference type="InterPro" id="IPR050302">
    <property type="entry name" value="Rab_GAP_TBC_domain"/>
</dbReference>
<dbReference type="InterPro" id="IPR011047">
    <property type="entry name" value="Quinoprotein_ADH-like_sf"/>
</dbReference>
<sequence>MSGWASLSGYLSIKPGGGGLSLLKTRKRLWCVLEESQGRLLYFKNEDDARSKVPIGYIEIRGAAITLDMDSHNQFIIIVDGKEIQLTAENHESMMIWLMALQARRDQFALAEKSRTSSTSTENDFDLDLNFLEVVESRERVGFDLNLSDRSERSSAAMDDILAKKRLNYIRSASDLSIVRTTTELKPTPMHQPRAHKPLEATQSLQGQSLVATVGFLGLSPDWRRNQLKKMGDTIDNSHPSAKTVFEKDRSLSLPPLLEEISIIQKVAESALSHLHSGSRQLSMSMRAQRMTQNDVIWSTQSSSSSTDNSDDLYMGSGHQSVSRSASDKDSETIASTAPQEETSQAEVPDDEGRVSDLEKELIATKCELAKVLNKQSCFQEILKQKDEIIEDLDEKLGNRSFNSEGYDSKKRGTAVNKEHQERVRVLQNQNRFLNEEVRRLAKLRSQEHDKIKIQESKVRKLEADIEVWKLEYISLIQSSIRFTGTDTMDDAELSLYGGDRHKNRIISLLEEARKINPSLPTFELLSRGEVHVDTYGFKHHFSDEGLLLHYLCQELSQHFLCQASSYEKHQRNWLQYLKNNTKQLMANKKTLKALVRNGIPDVHRKTMWKAFVMAQVEDIIIEKGAHYFRSLCNSVPDSPLAARYRKQISLDLMRTMPTNVKFSTQGCKGIMDLQDVLLAFCIHNPHVGYCQGMNFLVAMALLFMDAQDAFWTLVAVTERYHSPSYFDHNLLGAQADQAVLHDLMSEKLSELAKHLDAIDIEISTVTLNWFLALFFDAVPFPTLLRIWDCFLLEGPKVLFRFSLAILHIHSKEIIMKCDTISVMRHLKACAKITYDVDGLVMAAFKTLKPFPRRQDIVSKQTCYLNALKEKYKWRDMQRVTYAERENVYLSMECDADKYTGFECCTVTKPGEAWVAYSDPPFVKICIVDCKEQTMTDTNIIFETRVLSMVYANDDMVLIGTLSWFVFSYSQSTKELLWQQRLHDAVLSMQVYQDEDGDKMYRLFAGLADGTIAVFEAVSSQCTNYDLFYLPVGQSPVTCLQVLGNKLWCACGNNVSIINASTLDPKDRFTVSTNPYDTILSLVPGLPGVWISVRGSSVLELWDPENITCKMLYDTRTGKFPNLRKEDETYFNAARITSILSLDYNVWVGTGEGILITFDVFSQGQKTPSEASSFMAEAFLSGDLELQSWQSSSQKSDVESLARLVEVEKRVKELIHRQGTDGDDSIDQSNMDDSNSSYLEIELPGMDSDLKNIGINSRENSMPNVKDHFDQRNIFSHDVNFENKMDLTKTWSADSAHTEFSIKTNTSGVSSNYSHHSDISDTIAPDVVSMYDSGYAQPKEPFKNIQQVTVIPVAEKHIADVIHLNLPIHKHDEVTTRPSSNEDKTCKNYPQDISNVNKDIVVCYEKRASRKSADSGISSIHEKITKETEQRFESSVNGLSCTPQESTECSAELVTDLNNEVPDSPDSIHFQSEENDEVSKTKVFILSNERSVSLESNKTAESDDVFQENSIRDGGDTTNKDTTTNSQEEIDLKDNILTDNTLQNDIHLNLTYENNLANKFNGDILSETNRDALNGHFVEEHIEKTKSNTILRRVQSLKKNFKVDLNLSSNKKSSKLKDKFTDQTNPNLSQHISSSVGESVVVTETLETQDINHNLTSPSSVSKELVTFDISDSQQDAVHKLSNSSTTPLEMLVDADKNIPDNKTFPQEENVSRPLNGEPTYLQSNVRPQNTNTPNFTPSENSAMKHPISSQQEETEQLSIDTKFYGDSDEDSVVHEARVQSFKDSYKKMSNANLKFKLLNDIIPENANVQVQKVQRAPKLSGNKDSYTSSETHSKSSDFGSLYHSTGSPKKPLSVIGRQSSDASIILGNIQPKDPDAQWRLDYTNIHVDTDLEGSVMSIGMHDGLGGDVDSSLPSSRRLSCISTNSDLKDQRMNQFLRDTASSYSSHLCLSSEDDKMMAFLSTPNMSDCNSAGWSSYDDISTPSQDNDSVRYRMPRPSAYNMESRATSIASTLDLYAGGTDLALMSKNKISDKPVKWLLSTQSEGRPVILSFSGSHSDDEAALLWSREAKETLWTNAPILEYNPTTKRATLPSYMRPQLASSARTSPRIKITSHSGT</sequence>
<organism evidence="6 7">
    <name type="scientific">Biomphalaria glabrata</name>
    <name type="common">Bloodfluke planorb</name>
    <name type="synonym">Freshwater snail</name>
    <dbReference type="NCBI Taxonomy" id="6526"/>
    <lineage>
        <taxon>Eukaryota</taxon>
        <taxon>Metazoa</taxon>
        <taxon>Spiralia</taxon>
        <taxon>Lophotrochozoa</taxon>
        <taxon>Mollusca</taxon>
        <taxon>Gastropoda</taxon>
        <taxon>Heterobranchia</taxon>
        <taxon>Euthyneura</taxon>
        <taxon>Panpulmonata</taxon>
        <taxon>Hygrophila</taxon>
        <taxon>Lymnaeoidea</taxon>
        <taxon>Planorbidae</taxon>
        <taxon>Biomphalaria</taxon>
    </lineage>
</organism>
<dbReference type="Proteomes" id="UP001165740">
    <property type="component" value="Chromosome 9"/>
</dbReference>
<reference evidence="7" key="1">
    <citation type="submission" date="2025-08" db="UniProtKB">
        <authorList>
            <consortium name="RefSeq"/>
        </authorList>
    </citation>
    <scope>IDENTIFICATION</scope>
</reference>
<feature type="domain" description="PH" evidence="4">
    <location>
        <begin position="4"/>
        <end position="106"/>
    </location>
</feature>
<dbReference type="SUPFAM" id="SSF47923">
    <property type="entry name" value="Ypt/Rab-GAP domain of gyp1p"/>
    <property type="match status" value="2"/>
</dbReference>
<dbReference type="SUPFAM" id="SSF50729">
    <property type="entry name" value="PH domain-like"/>
    <property type="match status" value="1"/>
</dbReference>
<evidence type="ECO:0000256" key="2">
    <source>
        <dbReference type="SAM" id="Coils"/>
    </source>
</evidence>
<dbReference type="Gene3D" id="1.10.10.750">
    <property type="entry name" value="Ypt/Rab-GAP domain of gyp1p, domain 1"/>
    <property type="match status" value="1"/>
</dbReference>
<dbReference type="GO" id="GO:0031267">
    <property type="term" value="F:small GTPase binding"/>
    <property type="evidence" value="ECO:0007669"/>
    <property type="project" value="TreeGrafter"/>
</dbReference>
<dbReference type="Gene3D" id="1.10.8.270">
    <property type="entry name" value="putative rabgap domain of human tbc1 domain family member 14 like domains"/>
    <property type="match status" value="1"/>
</dbReference>